<feature type="region of interest" description="Disordered" evidence="1">
    <location>
        <begin position="1"/>
        <end position="29"/>
    </location>
</feature>
<evidence type="ECO:0000313" key="3">
    <source>
        <dbReference type="Proteomes" id="UP001596328"/>
    </source>
</evidence>
<evidence type="ECO:0008006" key="4">
    <source>
        <dbReference type="Google" id="ProtNLM"/>
    </source>
</evidence>
<dbReference type="Proteomes" id="UP001596328">
    <property type="component" value="Unassembled WGS sequence"/>
</dbReference>
<dbReference type="AlphaFoldDB" id="A0ABD5RVN0"/>
<sequence length="74" mass="8241">MSEKAEARIEAEFNDRSESPNPDGDKTVEVRIPSSGLEIDEVEEVDYVSDVIEQSTEYQVYVSASKPSPSFDVI</sequence>
<evidence type="ECO:0000256" key="1">
    <source>
        <dbReference type="SAM" id="MobiDB-lite"/>
    </source>
</evidence>
<accession>A0ABD5RVN0</accession>
<name>A0ABD5RVN0_9EURY</name>
<comment type="caution">
    <text evidence="2">The sequence shown here is derived from an EMBL/GenBank/DDBJ whole genome shotgun (WGS) entry which is preliminary data.</text>
</comment>
<dbReference type="EMBL" id="JBHSWU010000007">
    <property type="protein sequence ID" value="MFC6723207.1"/>
    <property type="molecule type" value="Genomic_DNA"/>
</dbReference>
<protein>
    <recommendedName>
        <fullName evidence="4">Amphi-Trp domain-containing protein</fullName>
    </recommendedName>
</protein>
<gene>
    <name evidence="2" type="ORF">ACFQE1_02120</name>
</gene>
<organism evidence="2 3">
    <name type="scientific">Halobium palmae</name>
    <dbReference type="NCBI Taxonomy" id="1776492"/>
    <lineage>
        <taxon>Archaea</taxon>
        <taxon>Methanobacteriati</taxon>
        <taxon>Methanobacteriota</taxon>
        <taxon>Stenosarchaea group</taxon>
        <taxon>Halobacteria</taxon>
        <taxon>Halobacteriales</taxon>
        <taxon>Haloferacaceae</taxon>
        <taxon>Halobium</taxon>
    </lineage>
</organism>
<keyword evidence="3" id="KW-1185">Reference proteome</keyword>
<proteinExistence type="predicted"/>
<reference evidence="2 3" key="1">
    <citation type="journal article" date="2019" name="Int. J. Syst. Evol. Microbiol.">
        <title>The Global Catalogue of Microorganisms (GCM) 10K type strain sequencing project: providing services to taxonomists for standard genome sequencing and annotation.</title>
        <authorList>
            <consortium name="The Broad Institute Genomics Platform"/>
            <consortium name="The Broad Institute Genome Sequencing Center for Infectious Disease"/>
            <person name="Wu L."/>
            <person name="Ma J."/>
        </authorList>
    </citation>
    <scope>NUCLEOTIDE SEQUENCE [LARGE SCALE GENOMIC DNA]</scope>
    <source>
        <strain evidence="2 3">NBRC 111368</strain>
    </source>
</reference>
<evidence type="ECO:0000313" key="2">
    <source>
        <dbReference type="EMBL" id="MFC6723207.1"/>
    </source>
</evidence>